<protein>
    <recommendedName>
        <fullName evidence="3">NAD(P)-binding domain-containing protein</fullName>
    </recommendedName>
</protein>
<sequence>LTVVQGDLGDAAAIAQAVKAAQPHAVVDASSALPSAAANQNATANSANRALVVEQTYAALLADSRLAQCVLLLVGGQLIPEPGGSINSLPVAALAWSLRTFVAREQWRQAEDSLRWMFHDADKEFRFVYARLGYMVEEPSRGVLSPEPTLNNIQKGPASYCDVADAFCRLAADPDRTWERKAIFFNYHTNTK</sequence>
<evidence type="ECO:0000313" key="1">
    <source>
        <dbReference type="EMBL" id="KAJ3094262.1"/>
    </source>
</evidence>
<keyword evidence="2" id="KW-1185">Reference proteome</keyword>
<accession>A0AAD5SQT9</accession>
<evidence type="ECO:0008006" key="3">
    <source>
        <dbReference type="Google" id="ProtNLM"/>
    </source>
</evidence>
<dbReference type="AlphaFoldDB" id="A0AAD5SQT9"/>
<comment type="caution">
    <text evidence="1">The sequence shown here is derived from an EMBL/GenBank/DDBJ whole genome shotgun (WGS) entry which is preliminary data.</text>
</comment>
<name>A0AAD5SQT9_9FUNG</name>
<feature type="non-terminal residue" evidence="1">
    <location>
        <position position="1"/>
    </location>
</feature>
<reference evidence="1" key="1">
    <citation type="submission" date="2020-05" db="EMBL/GenBank/DDBJ databases">
        <title>Phylogenomic resolution of chytrid fungi.</title>
        <authorList>
            <person name="Stajich J.E."/>
            <person name="Amses K."/>
            <person name="Simmons R."/>
            <person name="Seto K."/>
            <person name="Myers J."/>
            <person name="Bonds A."/>
            <person name="Quandt C.A."/>
            <person name="Barry K."/>
            <person name="Liu P."/>
            <person name="Grigoriev I."/>
            <person name="Longcore J.E."/>
            <person name="James T.Y."/>
        </authorList>
    </citation>
    <scope>NUCLEOTIDE SEQUENCE</scope>
    <source>
        <strain evidence="1">JEL0513</strain>
    </source>
</reference>
<gene>
    <name evidence="1" type="ORF">HK100_006211</name>
</gene>
<dbReference type="Proteomes" id="UP001211907">
    <property type="component" value="Unassembled WGS sequence"/>
</dbReference>
<organism evidence="1 2">
    <name type="scientific">Physocladia obscura</name>
    <dbReference type="NCBI Taxonomy" id="109957"/>
    <lineage>
        <taxon>Eukaryota</taxon>
        <taxon>Fungi</taxon>
        <taxon>Fungi incertae sedis</taxon>
        <taxon>Chytridiomycota</taxon>
        <taxon>Chytridiomycota incertae sedis</taxon>
        <taxon>Chytridiomycetes</taxon>
        <taxon>Chytridiales</taxon>
        <taxon>Chytriomycetaceae</taxon>
        <taxon>Physocladia</taxon>
    </lineage>
</organism>
<dbReference type="EMBL" id="JADGJH010002886">
    <property type="protein sequence ID" value="KAJ3094262.1"/>
    <property type="molecule type" value="Genomic_DNA"/>
</dbReference>
<proteinExistence type="predicted"/>
<dbReference type="Gene3D" id="3.40.50.720">
    <property type="entry name" value="NAD(P)-binding Rossmann-like Domain"/>
    <property type="match status" value="1"/>
</dbReference>
<evidence type="ECO:0000313" key="2">
    <source>
        <dbReference type="Proteomes" id="UP001211907"/>
    </source>
</evidence>